<evidence type="ECO:0008006" key="4">
    <source>
        <dbReference type="Google" id="ProtNLM"/>
    </source>
</evidence>
<evidence type="ECO:0000313" key="3">
    <source>
        <dbReference type="Proteomes" id="UP000323297"/>
    </source>
</evidence>
<name>A0A5B0SWM9_9ENTR</name>
<dbReference type="InterPro" id="IPR024422">
    <property type="entry name" value="Protein_unknown_function_OB"/>
</dbReference>
<reference evidence="2 3" key="1">
    <citation type="submission" date="2019-08" db="EMBL/GenBank/DDBJ databases">
        <title>Draft genome sequence of Citrobacter portucalensis strain isolated from green turtle.</title>
        <authorList>
            <person name="Fernandes M.R."/>
            <person name="Sellera F.P."/>
            <person name="Goldeberg D.W."/>
            <person name="Costa D.C."/>
            <person name="Lincopan N."/>
        </authorList>
    </citation>
    <scope>NUCLEOTIDE SEQUENCE [LARGE SCALE GENOMIC DNA]</scope>
    <source>
        <strain evidence="2 3">TV06</strain>
    </source>
</reference>
<sequence>MKKIFAVALGLSVYGCVLADTNAARDISTKKGQLDEQNVAIYIKGLVMAGCMGAMNDDDTDGLIADAANGMNKKSESYAVVHNSIVFGSRFGSRLKKNGGGPTKDGVMLNSCGDFGSYALSQPGFKDNIINSFVSEPEQAMIALSNALIYRTTAKSLSNIYSENEIAANNKIGGRKIEITGPIQEIRKDFKNDVVIELQTGNQFMPVRLSMEDGERSKAESPRII</sequence>
<keyword evidence="1" id="KW-0732">Signal</keyword>
<evidence type="ECO:0000256" key="1">
    <source>
        <dbReference type="SAM" id="SignalP"/>
    </source>
</evidence>
<dbReference type="Pfam" id="PF12869">
    <property type="entry name" value="tRNA_anti-like"/>
    <property type="match status" value="1"/>
</dbReference>
<proteinExistence type="predicted"/>
<dbReference type="RefSeq" id="WP_149608062.1">
    <property type="nucleotide sequence ID" value="NZ_VTZD01000023.1"/>
</dbReference>
<feature type="signal peptide" evidence="1">
    <location>
        <begin position="1"/>
        <end position="19"/>
    </location>
</feature>
<dbReference type="EMBL" id="VTZD01000023">
    <property type="protein sequence ID" value="KAA1142320.1"/>
    <property type="molecule type" value="Genomic_DNA"/>
</dbReference>
<gene>
    <name evidence="2" type="ORF">D3H66_19290</name>
</gene>
<evidence type="ECO:0000313" key="2">
    <source>
        <dbReference type="EMBL" id="KAA1142320.1"/>
    </source>
</evidence>
<feature type="chain" id="PRO_5022820974" description="Lipoprotein" evidence="1">
    <location>
        <begin position="20"/>
        <end position="225"/>
    </location>
</feature>
<accession>A0A5B0SWM9</accession>
<protein>
    <recommendedName>
        <fullName evidence="4">Lipoprotein</fullName>
    </recommendedName>
</protein>
<organism evidence="2 3">
    <name type="scientific">Citrobacter portucalensis</name>
    <dbReference type="NCBI Taxonomy" id="1639133"/>
    <lineage>
        <taxon>Bacteria</taxon>
        <taxon>Pseudomonadati</taxon>
        <taxon>Pseudomonadota</taxon>
        <taxon>Gammaproteobacteria</taxon>
        <taxon>Enterobacterales</taxon>
        <taxon>Enterobacteriaceae</taxon>
        <taxon>Citrobacter</taxon>
        <taxon>Citrobacter freundii complex</taxon>
    </lineage>
</organism>
<dbReference type="PROSITE" id="PS51257">
    <property type="entry name" value="PROKAR_LIPOPROTEIN"/>
    <property type="match status" value="1"/>
</dbReference>
<dbReference type="Proteomes" id="UP000323297">
    <property type="component" value="Unassembled WGS sequence"/>
</dbReference>
<comment type="caution">
    <text evidence="2">The sequence shown here is derived from an EMBL/GenBank/DDBJ whole genome shotgun (WGS) entry which is preliminary data.</text>
</comment>
<dbReference type="AlphaFoldDB" id="A0A5B0SWM9"/>